<name>A0A521DF33_9BACT</name>
<organism evidence="5 6">
    <name type="scientific">Balnearium lithotrophicum</name>
    <dbReference type="NCBI Taxonomy" id="223788"/>
    <lineage>
        <taxon>Bacteria</taxon>
        <taxon>Pseudomonadati</taxon>
        <taxon>Aquificota</taxon>
        <taxon>Aquificia</taxon>
        <taxon>Desulfurobacteriales</taxon>
        <taxon>Desulfurobacteriaceae</taxon>
        <taxon>Balnearium</taxon>
    </lineage>
</organism>
<evidence type="ECO:0000256" key="3">
    <source>
        <dbReference type="SAM" id="Phobius"/>
    </source>
</evidence>
<feature type="coiled-coil region" evidence="2">
    <location>
        <begin position="55"/>
        <end position="103"/>
    </location>
</feature>
<keyword evidence="6" id="KW-1185">Reference proteome</keyword>
<dbReference type="FunFam" id="2.70.70.10:FF:000006">
    <property type="entry name" value="M23 family peptidase"/>
    <property type="match status" value="1"/>
</dbReference>
<keyword evidence="3" id="KW-0472">Membrane</keyword>
<dbReference type="SUPFAM" id="SSF51261">
    <property type="entry name" value="Duplicated hybrid motif"/>
    <property type="match status" value="1"/>
</dbReference>
<evidence type="ECO:0000256" key="2">
    <source>
        <dbReference type="SAM" id="Coils"/>
    </source>
</evidence>
<dbReference type="Pfam" id="PF01551">
    <property type="entry name" value="Peptidase_M23"/>
    <property type="match status" value="1"/>
</dbReference>
<dbReference type="PANTHER" id="PTHR21666">
    <property type="entry name" value="PEPTIDASE-RELATED"/>
    <property type="match status" value="1"/>
</dbReference>
<evidence type="ECO:0000259" key="4">
    <source>
        <dbReference type="Pfam" id="PF01551"/>
    </source>
</evidence>
<reference evidence="5 6" key="1">
    <citation type="submission" date="2017-05" db="EMBL/GenBank/DDBJ databases">
        <authorList>
            <person name="Varghese N."/>
            <person name="Submissions S."/>
        </authorList>
    </citation>
    <scope>NUCLEOTIDE SEQUENCE [LARGE SCALE GENOMIC DNA]</scope>
    <source>
        <strain evidence="5 6">DSM 16304</strain>
    </source>
</reference>
<dbReference type="Proteomes" id="UP000317315">
    <property type="component" value="Unassembled WGS sequence"/>
</dbReference>
<gene>
    <name evidence="5" type="ORF">SAMN06269117_12031</name>
</gene>
<dbReference type="OrthoDB" id="9809488at2"/>
<dbReference type="RefSeq" id="WP_142935976.1">
    <property type="nucleotide sequence ID" value="NZ_FXTM01000020.1"/>
</dbReference>
<evidence type="ECO:0000313" key="6">
    <source>
        <dbReference type="Proteomes" id="UP000317315"/>
    </source>
</evidence>
<dbReference type="AlphaFoldDB" id="A0A521DF33"/>
<feature type="domain" description="M23ase beta-sheet core" evidence="4">
    <location>
        <begin position="192"/>
        <end position="286"/>
    </location>
</feature>
<evidence type="ECO:0000313" key="5">
    <source>
        <dbReference type="EMBL" id="SMO70309.1"/>
    </source>
</evidence>
<keyword evidence="2" id="KW-0175">Coiled coil</keyword>
<dbReference type="EMBL" id="FXTM01000020">
    <property type="protein sequence ID" value="SMO70309.1"/>
    <property type="molecule type" value="Genomic_DNA"/>
</dbReference>
<dbReference type="GO" id="GO:0004222">
    <property type="term" value="F:metalloendopeptidase activity"/>
    <property type="evidence" value="ECO:0007669"/>
    <property type="project" value="TreeGrafter"/>
</dbReference>
<feature type="transmembrane region" description="Helical" evidence="3">
    <location>
        <begin position="29"/>
        <end position="53"/>
    </location>
</feature>
<keyword evidence="3" id="KW-1133">Transmembrane helix</keyword>
<dbReference type="InterPro" id="IPR011055">
    <property type="entry name" value="Dup_hybrid_motif"/>
</dbReference>
<dbReference type="InterPro" id="IPR050570">
    <property type="entry name" value="Cell_wall_metabolism_enzyme"/>
</dbReference>
<evidence type="ECO:0000256" key="1">
    <source>
        <dbReference type="ARBA" id="ARBA00022729"/>
    </source>
</evidence>
<dbReference type="InterPro" id="IPR016047">
    <property type="entry name" value="M23ase_b-sheet_dom"/>
</dbReference>
<dbReference type="Gene3D" id="2.70.70.10">
    <property type="entry name" value="Glucose Permease (Domain IIA)"/>
    <property type="match status" value="1"/>
</dbReference>
<keyword evidence="1" id="KW-0732">Signal</keyword>
<proteinExistence type="predicted"/>
<keyword evidence="3" id="KW-0812">Transmembrane</keyword>
<dbReference type="CDD" id="cd12797">
    <property type="entry name" value="M23_peptidase"/>
    <property type="match status" value="1"/>
</dbReference>
<accession>A0A521DF33</accession>
<sequence length="302" mass="34268">MKDGKDKFQIILIKDELANYLRLSISKKVLLTFVSILSISFVFFAFYSVYAFLKLKKYNSEKKVLLSNIESLERNLNEVKRENSQLHEKVSILEKERRETVQELARRIEIINSLMKKVGLNVKEKGGEGGLSIPLSKIFTEDDVDFDSRDVIKQIDSLIKRFNHVPIGYPTYGRITSPYGLRVNPVTGKLEFHLGVDIANYWGTPIRTPADGRVIKAGKCGLMGRCIEIDHGNGVRTYFGHMSKLLVRKGQFVKKGEIIGLMGSTGRSTGPHLHYTIKVNGKIVNPKLFLEAVRNVRKKEGR</sequence>
<protein>
    <submittedName>
        <fullName evidence="5">Peptidase family M23</fullName>
    </submittedName>
</protein>
<dbReference type="PANTHER" id="PTHR21666:SF289">
    <property type="entry name" value="L-ALA--D-GLU ENDOPEPTIDASE"/>
    <property type="match status" value="1"/>
</dbReference>